<dbReference type="SUPFAM" id="SSF46579">
    <property type="entry name" value="Prefoldin"/>
    <property type="match status" value="1"/>
</dbReference>
<organism evidence="3 4">
    <name type="scientific">Caenorhabditis bovis</name>
    <dbReference type="NCBI Taxonomy" id="2654633"/>
    <lineage>
        <taxon>Eukaryota</taxon>
        <taxon>Metazoa</taxon>
        <taxon>Ecdysozoa</taxon>
        <taxon>Nematoda</taxon>
        <taxon>Chromadorea</taxon>
        <taxon>Rhabditida</taxon>
        <taxon>Rhabditina</taxon>
        <taxon>Rhabditomorpha</taxon>
        <taxon>Rhabditoidea</taxon>
        <taxon>Rhabditidae</taxon>
        <taxon>Peloderinae</taxon>
        <taxon>Caenorhabditis</taxon>
    </lineage>
</organism>
<evidence type="ECO:0000313" key="3">
    <source>
        <dbReference type="EMBL" id="CAB3406695.1"/>
    </source>
</evidence>
<evidence type="ECO:0000256" key="1">
    <source>
        <dbReference type="ARBA" id="ARBA00011695"/>
    </source>
</evidence>
<keyword evidence="4" id="KW-1185">Reference proteome</keyword>
<name>A0A8S1F1N2_9PELO</name>
<dbReference type="Proteomes" id="UP000494206">
    <property type="component" value="Unassembled WGS sequence"/>
</dbReference>
<reference evidence="3 4" key="1">
    <citation type="submission" date="2020-04" db="EMBL/GenBank/DDBJ databases">
        <authorList>
            <person name="Laetsch R D."/>
            <person name="Stevens L."/>
            <person name="Kumar S."/>
            <person name="Blaxter L. M."/>
        </authorList>
    </citation>
    <scope>NUCLEOTIDE SEQUENCE [LARGE SCALE GENOMIC DNA]</scope>
</reference>
<dbReference type="Pfam" id="PF02996">
    <property type="entry name" value="Prefoldin"/>
    <property type="match status" value="1"/>
</dbReference>
<dbReference type="EMBL" id="CADEPM010000005">
    <property type="protein sequence ID" value="CAB3406695.1"/>
    <property type="molecule type" value="Genomic_DNA"/>
</dbReference>
<evidence type="ECO:0000256" key="2">
    <source>
        <dbReference type="SAM" id="Phobius"/>
    </source>
</evidence>
<dbReference type="InterPro" id="IPR004127">
    <property type="entry name" value="Prefoldin_subunit_alpha"/>
</dbReference>
<keyword evidence="2" id="KW-1133">Transmembrane helix</keyword>
<proteinExistence type="predicted"/>
<dbReference type="Gene3D" id="1.10.287.370">
    <property type="match status" value="1"/>
</dbReference>
<dbReference type="AlphaFoldDB" id="A0A8S1F1N2"/>
<comment type="subunit">
    <text evidence="1">Heterohexamer of two PFD-alpha type and four PFD-beta type subunits.</text>
</comment>
<comment type="caution">
    <text evidence="3">The sequence shown here is derived from an EMBL/GenBank/DDBJ whole genome shotgun (WGS) entry which is preliminary data.</text>
</comment>
<gene>
    <name evidence="3" type="ORF">CBOVIS_LOCUS8731</name>
</gene>
<feature type="transmembrane region" description="Helical" evidence="2">
    <location>
        <begin position="133"/>
        <end position="152"/>
    </location>
</feature>
<accession>A0A8S1F1N2</accession>
<keyword evidence="2" id="KW-0812">Transmembrane</keyword>
<protein>
    <submittedName>
        <fullName evidence="3">Uncharacterized protein</fullName>
    </submittedName>
</protein>
<keyword evidence="2" id="KW-0472">Membrane</keyword>
<dbReference type="OrthoDB" id="433124at2759"/>
<sequence>MEQISARVLNTSIEEFWMPILQDEHETMRKLQKECEEYAKLVFTCERLLGSQQHGIDIRFDLGQKIYVNAEIQDSSHVVVKLMDDLYAKMNLTSAVKYSKKKMEMALKPATVKSMLVVARRGNKRKIQINRDALTVFTALVNIFVKVFIFFVKSE</sequence>
<evidence type="ECO:0000313" key="4">
    <source>
        <dbReference type="Proteomes" id="UP000494206"/>
    </source>
</evidence>
<dbReference type="InterPro" id="IPR009053">
    <property type="entry name" value="Prefoldin"/>
</dbReference>